<proteinExistence type="predicted"/>
<dbReference type="Pfam" id="PF08240">
    <property type="entry name" value="ADH_N"/>
    <property type="match status" value="1"/>
</dbReference>
<dbReference type="SUPFAM" id="SSF50129">
    <property type="entry name" value="GroES-like"/>
    <property type="match status" value="1"/>
</dbReference>
<evidence type="ECO:0000313" key="3">
    <source>
        <dbReference type="Proteomes" id="UP001529235"/>
    </source>
</evidence>
<reference evidence="2 3" key="1">
    <citation type="submission" date="2023-05" db="EMBL/GenBank/DDBJ databases">
        <title>A new hyperthermophilic archaea 'Ignisphaera cupida' sp. nov. and description of the family 'Ignisphaeraceae' fam. nov.</title>
        <authorList>
            <person name="Podosokorskaya O.A."/>
            <person name="Elcheninov A.G."/>
            <person name="Klukina A."/>
            <person name="Merkel A.Y."/>
        </authorList>
    </citation>
    <scope>NUCLEOTIDE SEQUENCE [LARGE SCALE GENOMIC DNA]</scope>
    <source>
        <strain evidence="2 3">4213-co</strain>
    </source>
</reference>
<accession>A0ABD4Z3Y0</accession>
<dbReference type="Gene3D" id="3.90.180.10">
    <property type="entry name" value="Medium-chain alcohol dehydrogenases, catalytic domain"/>
    <property type="match status" value="1"/>
</dbReference>
<comment type="caution">
    <text evidence="2">The sequence shown here is derived from an EMBL/GenBank/DDBJ whole genome shotgun (WGS) entry which is preliminary data.</text>
</comment>
<dbReference type="Proteomes" id="UP001529235">
    <property type="component" value="Unassembled WGS sequence"/>
</dbReference>
<feature type="domain" description="Alcohol dehydrogenase-like N-terminal" evidence="1">
    <location>
        <begin position="25"/>
        <end position="95"/>
    </location>
</feature>
<organism evidence="2 3">
    <name type="scientific">Ignisphaera cupida</name>
    <dbReference type="NCBI Taxonomy" id="3050454"/>
    <lineage>
        <taxon>Archaea</taxon>
        <taxon>Thermoproteota</taxon>
        <taxon>Thermoprotei</taxon>
        <taxon>Desulfurococcales</taxon>
        <taxon>Desulfurococcaceae</taxon>
        <taxon>Ignisphaera</taxon>
    </lineage>
</organism>
<gene>
    <name evidence="2" type="ORF">QPL79_01450</name>
</gene>
<evidence type="ECO:0000259" key="1">
    <source>
        <dbReference type="Pfam" id="PF08240"/>
    </source>
</evidence>
<evidence type="ECO:0000313" key="2">
    <source>
        <dbReference type="EMBL" id="MDK6028031.1"/>
    </source>
</evidence>
<dbReference type="InterPro" id="IPR013154">
    <property type="entry name" value="ADH-like_N"/>
</dbReference>
<keyword evidence="3" id="KW-1185">Reference proteome</keyword>
<dbReference type="AlphaFoldDB" id="A0ABD4Z3Y0"/>
<dbReference type="RefSeq" id="WP_285273007.1">
    <property type="nucleotide sequence ID" value="NZ_JASNVW010000001.1"/>
</dbReference>
<protein>
    <recommendedName>
        <fullName evidence="1">Alcohol dehydrogenase-like N-terminal domain-containing protein</fullName>
    </recommendedName>
</protein>
<dbReference type="InterPro" id="IPR011032">
    <property type="entry name" value="GroES-like_sf"/>
</dbReference>
<name>A0ABD4Z3Y0_9CREN</name>
<dbReference type="EMBL" id="JASNVW010000001">
    <property type="protein sequence ID" value="MDK6028031.1"/>
    <property type="molecule type" value="Genomic_DNA"/>
</dbReference>
<sequence length="284" mass="31569">MYHKIFVSYCGDPLVRNYSGYLIAENEVAIKISYVYMSIVDEAITKCMVVSQSAEHVLGFVGVGKIVGVGFGVSNVREGDRVIVYADHNGVAETIHTANKDSVIVFNAKEFNDLEALIIATLSVSRHLLDTVKGANVLIVGNDLSIVPFAYVSQLNASKVYIVPSHTLWHDIIKGEHVSIYDEKPICDIVILSTYDPIILSLVSRIAKKEFTLIIHPGLMSLLKIFGYNLSNVLIKPIRFGDIGSGISIYKELKDSITHRMRLLSAFDYIERRVHPSVVNMQNL</sequence>